<evidence type="ECO:0000256" key="1">
    <source>
        <dbReference type="SAM" id="MobiDB-lite"/>
    </source>
</evidence>
<evidence type="ECO:0000313" key="3">
    <source>
        <dbReference type="Proteomes" id="UP000193144"/>
    </source>
</evidence>
<evidence type="ECO:0000313" key="2">
    <source>
        <dbReference type="EMBL" id="ORX98446.1"/>
    </source>
</evidence>
<dbReference type="EMBL" id="MCFA01000215">
    <property type="protein sequence ID" value="ORX98446.1"/>
    <property type="molecule type" value="Genomic_DNA"/>
</dbReference>
<dbReference type="Proteomes" id="UP000193144">
    <property type="component" value="Unassembled WGS sequence"/>
</dbReference>
<proteinExistence type="predicted"/>
<reference evidence="2 3" key="1">
    <citation type="submission" date="2016-07" db="EMBL/GenBank/DDBJ databases">
        <title>Pervasive Adenine N6-methylation of Active Genes in Fungi.</title>
        <authorList>
            <consortium name="DOE Joint Genome Institute"/>
            <person name="Mondo S.J."/>
            <person name="Dannebaum R.O."/>
            <person name="Kuo R.C."/>
            <person name="Labutti K."/>
            <person name="Haridas S."/>
            <person name="Kuo A."/>
            <person name="Salamov A."/>
            <person name="Ahrendt S.R."/>
            <person name="Lipzen A."/>
            <person name="Sullivan W."/>
            <person name="Andreopoulos W.B."/>
            <person name="Clum A."/>
            <person name="Lindquist E."/>
            <person name="Daum C."/>
            <person name="Ramamoorthy G.K."/>
            <person name="Gryganskyi A."/>
            <person name="Culley D."/>
            <person name="Magnuson J.K."/>
            <person name="James T.Y."/>
            <person name="O'Malley M.A."/>
            <person name="Stajich J.E."/>
            <person name="Spatafora J.W."/>
            <person name="Visel A."/>
            <person name="Grigoriev I.V."/>
        </authorList>
    </citation>
    <scope>NUCLEOTIDE SEQUENCE [LARGE SCALE GENOMIC DNA]</scope>
    <source>
        <strain evidence="2 3">CBS 115471</strain>
    </source>
</reference>
<keyword evidence="3" id="KW-1185">Reference proteome</keyword>
<accession>A0A1Y1YL19</accession>
<dbReference type="AlphaFoldDB" id="A0A1Y1YL19"/>
<comment type="caution">
    <text evidence="2">The sequence shown here is derived from an EMBL/GenBank/DDBJ whole genome shotgun (WGS) entry which is preliminary data.</text>
</comment>
<gene>
    <name evidence="2" type="ORF">BCR34DRAFT_150994</name>
</gene>
<name>A0A1Y1YL19_9PLEO</name>
<feature type="compositionally biased region" description="Basic and acidic residues" evidence="1">
    <location>
        <begin position="29"/>
        <end position="44"/>
    </location>
</feature>
<organism evidence="2 3">
    <name type="scientific">Clohesyomyces aquaticus</name>
    <dbReference type="NCBI Taxonomy" id="1231657"/>
    <lineage>
        <taxon>Eukaryota</taxon>
        <taxon>Fungi</taxon>
        <taxon>Dikarya</taxon>
        <taxon>Ascomycota</taxon>
        <taxon>Pezizomycotina</taxon>
        <taxon>Dothideomycetes</taxon>
        <taxon>Pleosporomycetidae</taxon>
        <taxon>Pleosporales</taxon>
        <taxon>Lindgomycetaceae</taxon>
        <taxon>Clohesyomyces</taxon>
    </lineage>
</organism>
<protein>
    <submittedName>
        <fullName evidence="2">Uncharacterized protein</fullName>
    </submittedName>
</protein>
<feature type="region of interest" description="Disordered" evidence="1">
    <location>
        <begin position="20"/>
        <end position="44"/>
    </location>
</feature>
<sequence>MPIVSAGVYGLLSLVLAQGRHGSRRGMSSKKDSRKVQDWSHSQWRNDEPNASAALEIMRDLVRNIYLVSSSKFPTQCTSFPKHLLLER</sequence>